<dbReference type="Gene3D" id="2.60.20.30">
    <property type="match status" value="1"/>
</dbReference>
<reference evidence="2" key="1">
    <citation type="submission" date="2021-01" db="EMBL/GenBank/DDBJ databases">
        <title>Whole genome shotgun sequence of Rugosimonospora africana NBRC 104875.</title>
        <authorList>
            <person name="Komaki H."/>
            <person name="Tamura T."/>
        </authorList>
    </citation>
    <scope>NUCLEOTIDE SEQUENCE</scope>
    <source>
        <strain evidence="2">NBRC 104875</strain>
    </source>
</reference>
<sequence length="145" mass="15561">MRARALVAVPLMSLLGSIAITGTAAAAATPTSPQSTAAPHSVLPVGAIEAGTGMQPDTNQVGCYVGDDFWDMKISGTWYCWANNGSVDIYPKYYDVSRIYTHNNSGTVWYYSPTGGVISDNLADWTNYVFDGYDLEVTGFTITGR</sequence>
<accession>A0A8J3VUY6</accession>
<dbReference type="EMBL" id="BONZ01000080">
    <property type="protein sequence ID" value="GIH19359.1"/>
    <property type="molecule type" value="Genomic_DNA"/>
</dbReference>
<evidence type="ECO:0000256" key="1">
    <source>
        <dbReference type="SAM" id="SignalP"/>
    </source>
</evidence>
<evidence type="ECO:0000313" key="2">
    <source>
        <dbReference type="EMBL" id="GIH19359.1"/>
    </source>
</evidence>
<dbReference type="InterPro" id="IPR015791">
    <property type="entry name" value="Antimic/Inh_G_crystallin-like"/>
</dbReference>
<organism evidence="2 3">
    <name type="scientific">Rugosimonospora africana</name>
    <dbReference type="NCBI Taxonomy" id="556532"/>
    <lineage>
        <taxon>Bacteria</taxon>
        <taxon>Bacillati</taxon>
        <taxon>Actinomycetota</taxon>
        <taxon>Actinomycetes</taxon>
        <taxon>Micromonosporales</taxon>
        <taxon>Micromonosporaceae</taxon>
        <taxon>Rugosimonospora</taxon>
    </lineage>
</organism>
<gene>
    <name evidence="2" type="ORF">Raf01_75310</name>
</gene>
<feature type="signal peptide" evidence="1">
    <location>
        <begin position="1"/>
        <end position="26"/>
    </location>
</feature>
<evidence type="ECO:0000313" key="3">
    <source>
        <dbReference type="Proteomes" id="UP000642748"/>
    </source>
</evidence>
<feature type="chain" id="PRO_5035306147" description="Peptidase inhibitor family I36" evidence="1">
    <location>
        <begin position="27"/>
        <end position="145"/>
    </location>
</feature>
<name>A0A8J3VUY6_9ACTN</name>
<keyword evidence="1" id="KW-0732">Signal</keyword>
<proteinExistence type="predicted"/>
<evidence type="ECO:0008006" key="4">
    <source>
        <dbReference type="Google" id="ProtNLM"/>
    </source>
</evidence>
<protein>
    <recommendedName>
        <fullName evidence="4">Peptidase inhibitor family I36</fullName>
    </recommendedName>
</protein>
<dbReference type="AlphaFoldDB" id="A0A8J3VUY6"/>
<dbReference type="Proteomes" id="UP000642748">
    <property type="component" value="Unassembled WGS sequence"/>
</dbReference>
<keyword evidence="3" id="KW-1185">Reference proteome</keyword>
<comment type="caution">
    <text evidence="2">The sequence shown here is derived from an EMBL/GenBank/DDBJ whole genome shotgun (WGS) entry which is preliminary data.</text>
</comment>